<feature type="transmembrane region" description="Helical" evidence="14">
    <location>
        <begin position="569"/>
        <end position="593"/>
    </location>
</feature>
<evidence type="ECO:0000256" key="12">
    <source>
        <dbReference type="ARBA" id="ARBA00034018"/>
    </source>
</evidence>
<evidence type="ECO:0000256" key="3">
    <source>
        <dbReference type="ARBA" id="ARBA00012191"/>
    </source>
</evidence>
<feature type="transmembrane region" description="Helical" evidence="14">
    <location>
        <begin position="1189"/>
        <end position="1209"/>
    </location>
</feature>
<evidence type="ECO:0000313" key="17">
    <source>
        <dbReference type="EMBL" id="CAI9778483.1"/>
    </source>
</evidence>
<dbReference type="CDD" id="cd03244">
    <property type="entry name" value="ABCC_MRP_domain2"/>
    <property type="match status" value="1"/>
</dbReference>
<feature type="compositionally biased region" description="Polar residues" evidence="13">
    <location>
        <begin position="894"/>
        <end position="908"/>
    </location>
</feature>
<evidence type="ECO:0000313" key="18">
    <source>
        <dbReference type="Proteomes" id="UP000834106"/>
    </source>
</evidence>
<dbReference type="InterPro" id="IPR011527">
    <property type="entry name" value="ABC1_TM_dom"/>
</dbReference>
<feature type="transmembrane region" description="Helical" evidence="14">
    <location>
        <begin position="485"/>
        <end position="502"/>
    </location>
</feature>
<feature type="transmembrane region" description="Helical" evidence="14">
    <location>
        <begin position="213"/>
        <end position="233"/>
    </location>
</feature>
<dbReference type="GO" id="GO:0016020">
    <property type="term" value="C:membrane"/>
    <property type="evidence" value="ECO:0007669"/>
    <property type="project" value="UniProtKB-SubCell"/>
</dbReference>
<comment type="subcellular location">
    <subcellularLocation>
        <location evidence="1">Membrane</location>
        <topology evidence="1">Multi-pass membrane protein</topology>
    </subcellularLocation>
</comment>
<dbReference type="SUPFAM" id="SSF52540">
    <property type="entry name" value="P-loop containing nucleoside triphosphate hydrolases"/>
    <property type="match status" value="2"/>
</dbReference>
<dbReference type="CDD" id="cd18579">
    <property type="entry name" value="ABC_6TM_ABCC_D1"/>
    <property type="match status" value="1"/>
</dbReference>
<dbReference type="InterPro" id="IPR027417">
    <property type="entry name" value="P-loop_NTPase"/>
</dbReference>
<dbReference type="SMART" id="SM00382">
    <property type="entry name" value="AAA"/>
    <property type="match status" value="2"/>
</dbReference>
<evidence type="ECO:0000256" key="1">
    <source>
        <dbReference type="ARBA" id="ARBA00004141"/>
    </source>
</evidence>
<name>A0AAD2E6Z8_9LAMI</name>
<keyword evidence="18" id="KW-1185">Reference proteome</keyword>
<dbReference type="CDD" id="cd18580">
    <property type="entry name" value="ABC_6TM_ABCC_D2"/>
    <property type="match status" value="1"/>
</dbReference>
<keyword evidence="4" id="KW-0813">Transport</keyword>
<feature type="domain" description="ABC transporter" evidence="15">
    <location>
        <begin position="658"/>
        <end position="881"/>
    </location>
</feature>
<feature type="transmembrane region" description="Helical" evidence="14">
    <location>
        <begin position="998"/>
        <end position="1019"/>
    </location>
</feature>
<dbReference type="Proteomes" id="UP000834106">
    <property type="component" value="Chromosome 16"/>
</dbReference>
<dbReference type="Pfam" id="PF00664">
    <property type="entry name" value="ABC_membrane"/>
    <property type="match status" value="2"/>
</dbReference>
<dbReference type="EMBL" id="OU503051">
    <property type="protein sequence ID" value="CAI9778483.1"/>
    <property type="molecule type" value="Genomic_DNA"/>
</dbReference>
<dbReference type="GO" id="GO:0005524">
    <property type="term" value="F:ATP binding"/>
    <property type="evidence" value="ECO:0007669"/>
    <property type="project" value="UniProtKB-KW"/>
</dbReference>
<dbReference type="FunFam" id="1.20.1560.10:FF:000002">
    <property type="entry name" value="ABC transporter C family member 5"/>
    <property type="match status" value="1"/>
</dbReference>
<keyword evidence="8" id="KW-0067">ATP-binding</keyword>
<keyword evidence="6" id="KW-0677">Repeat</keyword>
<dbReference type="PANTHER" id="PTHR24223">
    <property type="entry name" value="ATP-BINDING CASSETTE SUB-FAMILY C"/>
    <property type="match status" value="1"/>
</dbReference>
<accession>A0AAD2E6Z8</accession>
<gene>
    <name evidence="17" type="ORF">FPE_LOCUS25913</name>
</gene>
<dbReference type="PROSITE" id="PS00211">
    <property type="entry name" value="ABC_TRANSPORTER_1"/>
    <property type="match status" value="1"/>
</dbReference>
<reference evidence="17" key="1">
    <citation type="submission" date="2023-05" db="EMBL/GenBank/DDBJ databases">
        <authorList>
            <person name="Huff M."/>
        </authorList>
    </citation>
    <scope>NUCLEOTIDE SEQUENCE</scope>
</reference>
<keyword evidence="9" id="KW-1278">Translocase</keyword>
<evidence type="ECO:0000256" key="11">
    <source>
        <dbReference type="ARBA" id="ARBA00023136"/>
    </source>
</evidence>
<feature type="transmembrane region" description="Helical" evidence="14">
    <location>
        <begin position="110"/>
        <end position="135"/>
    </location>
</feature>
<dbReference type="SUPFAM" id="SSF90123">
    <property type="entry name" value="ABC transporter transmembrane region"/>
    <property type="match status" value="2"/>
</dbReference>
<feature type="transmembrane region" description="Helical" evidence="14">
    <location>
        <begin position="59"/>
        <end position="81"/>
    </location>
</feature>
<evidence type="ECO:0000256" key="7">
    <source>
        <dbReference type="ARBA" id="ARBA00022741"/>
    </source>
</evidence>
<keyword evidence="5 14" id="KW-0812">Transmembrane</keyword>
<evidence type="ECO:0000256" key="14">
    <source>
        <dbReference type="SAM" id="Phobius"/>
    </source>
</evidence>
<feature type="transmembrane region" description="Helical" evidence="14">
    <location>
        <begin position="147"/>
        <end position="166"/>
    </location>
</feature>
<dbReference type="InterPro" id="IPR003593">
    <property type="entry name" value="AAA+_ATPase"/>
</dbReference>
<evidence type="ECO:0000256" key="4">
    <source>
        <dbReference type="ARBA" id="ARBA00022448"/>
    </source>
</evidence>
<dbReference type="InterPro" id="IPR050173">
    <property type="entry name" value="ABC_transporter_C-like"/>
</dbReference>
<feature type="transmembrane region" description="Helical" evidence="14">
    <location>
        <begin position="1069"/>
        <end position="1091"/>
    </location>
</feature>
<feature type="transmembrane region" description="Helical" evidence="14">
    <location>
        <begin position="461"/>
        <end position="479"/>
    </location>
</feature>
<dbReference type="InterPro" id="IPR003439">
    <property type="entry name" value="ABC_transporter-like_ATP-bd"/>
</dbReference>
<dbReference type="GO" id="GO:0008559">
    <property type="term" value="F:ABC-type xenobiotic transporter activity"/>
    <property type="evidence" value="ECO:0007669"/>
    <property type="project" value="UniProtKB-EC"/>
</dbReference>
<dbReference type="FunFam" id="3.40.50.300:FF:000169">
    <property type="entry name" value="ABC transporter C family member 3"/>
    <property type="match status" value="1"/>
</dbReference>
<proteinExistence type="inferred from homology"/>
<comment type="catalytic activity">
    <reaction evidence="12">
        <text>ATP + H2O + xenobioticSide 1 = ADP + phosphate + xenobioticSide 2.</text>
        <dbReference type="EC" id="7.6.2.2"/>
    </reaction>
</comment>
<dbReference type="InterPro" id="IPR044746">
    <property type="entry name" value="ABCC_6TM_D1"/>
</dbReference>
<sequence>MGSELTLENLEIDWKTVSNMSSASWITTLSCSGSVEDASISSVLQWLRFIFLSPCSQRLLLTSVDVLFLLILLVFAIQKLYSRFTSNTRSSSEIDKPLIANNGGLVGSNFWFKLCLIVTVLLAVSSTVLCILAFTRRAESQWKIVNGLFWLFQAITHVAIAVLVAHEKRFKAVTHPWTLRIYWIVECVIVALFFASGLVRLTSFQEAASGLRLDDIVMMIMFPLSIVLLVIGIKGSTGILVLKDDTKPVVDSNTELYEPLLDKSNVSEYASASVISKLFWIWMNPLLKKGYKSPLKIEEVPTLSPEHIAERMSELFEKNWPKPEENSKHPVVKTLVRCFWKQIAFTASLAIVRLCVMYVGPTLIQRFVDVTAGNGSSPYEGYYLVLILLLSKFVEVLSSHHFNFHSQKLGMQIRSTLITSLYKKGLRLTCSARQAHGVGQIVNYMAVDAQQLSDMMLQLHFLWLMPLQITVALVILYQYIGVSTFVALFGLALVVLFVLFGTRRNNGFQFNIMKNRDLRMKATNEMLSYMRVIKFQAWEEHFNKRIQSFRESEYGWLCKFMYSISANMIVLWSTPLLIATLTFGSSILLGIPLSVGSVFTTTSLLKMLQEPIRTFPQSMISISQAIISLQRLDRYMTSQELVDKSVERVEGCGGDVAVAVEDGSFSWDDENGEEVVKNLNFEIRKGELAALVGTVGSGKSSVLASILGEMKKLSGKVRVCGSTAYVAQTSWIQNGTIQENILFGLPMSRERYMEVIRVCCLEKDLEMMEFGDQTEIGERGINLSGGQKQRIQLARAVYQDCDIYLLDDVFSAVDAHTGSDIFKECVRGVLKDKTIILVTHQVDFLHNVDQILVMKEGMIVQSGKYNDLLKSGLDFKALVSAHETSMELVDVENATENSSPTISTQKSFKLSEENGESKSEDQSDPNQGSSKLIKEEERETGKVSSNVYKLYCTESFGWLGVVAVLFFSLAWQGTLMASDYWLAYETSAKRAASFNPSFFIEIYAIIAAVSCVLILLRIFLATVMGLKTSQIFFGQMLHSILHAPMSFFDTTPSGRILSRASTDQTNVDIFIPFFMSVTVAMYVTLISIVIITCQYTWPTVIFLIPLGWLNIWYRGYYLSTSRELTRLDSITKAPVIHHFSETITGVMTIRCFRKQERFSQENINRVNANLRMDFHNNGSNEWLGFRLELIGSFVLCISALFMIVLPSNIIKPENVGLSLSYGLSLNSVLYFAVYMSCFLENKMVSVERIKQFTVIPSEAEWNKKDFLPPLNWPTNGNVELKNLQVRYRPDTPLVLKGLTFSIRGGEKIGVVGRTGGGKSTLIQVLFRLVEPSAGKIIIDSIDISALGLHDLRSRFGIIPQEPVLFEGTVRSNVDPIGQYSDDEIWKSLERCQLKDVVSAKPGKLDSAVVDNGDNWSVGQRQLLCLGRVMLKRSRLLFMDEATASVDSQTDGVIQKIIREDFSTCTIISIAHRIPTVMDCDRVLVIDAGMAKEFDKPSRLLERHSLFGALVQEYANRSSEL</sequence>
<dbReference type="Gene3D" id="3.40.50.300">
    <property type="entry name" value="P-loop containing nucleotide triphosphate hydrolases"/>
    <property type="match status" value="2"/>
</dbReference>
<evidence type="ECO:0000256" key="6">
    <source>
        <dbReference type="ARBA" id="ARBA00022737"/>
    </source>
</evidence>
<evidence type="ECO:0000256" key="5">
    <source>
        <dbReference type="ARBA" id="ARBA00022692"/>
    </source>
</evidence>
<feature type="transmembrane region" description="Helical" evidence="14">
    <location>
        <begin position="1097"/>
        <end position="1116"/>
    </location>
</feature>
<evidence type="ECO:0000256" key="13">
    <source>
        <dbReference type="SAM" id="MobiDB-lite"/>
    </source>
</evidence>
<feature type="transmembrane region" description="Helical" evidence="14">
    <location>
        <begin position="956"/>
        <end position="977"/>
    </location>
</feature>
<dbReference type="InterPro" id="IPR036640">
    <property type="entry name" value="ABC1_TM_sf"/>
</dbReference>
<feature type="domain" description="ABC transmembrane type-1" evidence="16">
    <location>
        <begin position="1002"/>
        <end position="1241"/>
    </location>
</feature>
<dbReference type="InterPro" id="IPR044726">
    <property type="entry name" value="ABCC_6TM_D2"/>
</dbReference>
<dbReference type="PROSITE" id="PS50893">
    <property type="entry name" value="ABC_TRANSPORTER_2"/>
    <property type="match status" value="2"/>
</dbReference>
<dbReference type="CDD" id="cd03250">
    <property type="entry name" value="ABCC_MRP_domain1"/>
    <property type="match status" value="1"/>
</dbReference>
<feature type="domain" description="ABC transporter" evidence="15">
    <location>
        <begin position="1278"/>
        <end position="1512"/>
    </location>
</feature>
<dbReference type="Pfam" id="PF00005">
    <property type="entry name" value="ABC_tran"/>
    <property type="match status" value="2"/>
</dbReference>
<evidence type="ECO:0000256" key="2">
    <source>
        <dbReference type="ARBA" id="ARBA00009726"/>
    </source>
</evidence>
<dbReference type="Gene3D" id="1.20.1560.10">
    <property type="entry name" value="ABC transporter type 1, transmembrane domain"/>
    <property type="match status" value="2"/>
</dbReference>
<feature type="transmembrane region" description="Helical" evidence="14">
    <location>
        <begin position="1221"/>
        <end position="1239"/>
    </location>
</feature>
<feature type="transmembrane region" description="Helical" evidence="14">
    <location>
        <begin position="181"/>
        <end position="201"/>
    </location>
</feature>
<evidence type="ECO:0000256" key="9">
    <source>
        <dbReference type="ARBA" id="ARBA00022967"/>
    </source>
</evidence>
<feature type="transmembrane region" description="Helical" evidence="14">
    <location>
        <begin position="381"/>
        <end position="404"/>
    </location>
</feature>
<keyword evidence="11 14" id="KW-0472">Membrane</keyword>
<dbReference type="EC" id="7.6.2.2" evidence="3"/>
<protein>
    <recommendedName>
        <fullName evidence="3">ABC-type xenobiotic transporter</fullName>
        <ecNumber evidence="3">7.6.2.2</ecNumber>
    </recommendedName>
</protein>
<evidence type="ECO:0000256" key="8">
    <source>
        <dbReference type="ARBA" id="ARBA00022840"/>
    </source>
</evidence>
<dbReference type="PROSITE" id="PS50929">
    <property type="entry name" value="ABC_TM1F"/>
    <property type="match status" value="2"/>
</dbReference>
<feature type="region of interest" description="Disordered" evidence="13">
    <location>
        <begin position="891"/>
        <end position="937"/>
    </location>
</feature>
<evidence type="ECO:0000259" key="16">
    <source>
        <dbReference type="PROSITE" id="PS50929"/>
    </source>
</evidence>
<dbReference type="PANTHER" id="PTHR24223:SF362">
    <property type="entry name" value="ABC TRANSPORTER C FAMILY MEMBER 4"/>
    <property type="match status" value="1"/>
</dbReference>
<dbReference type="FunFam" id="3.40.50.300:FF:001048">
    <property type="entry name" value="ABC transporter C family member 4"/>
    <property type="match status" value="1"/>
</dbReference>
<dbReference type="GO" id="GO:0016887">
    <property type="term" value="F:ATP hydrolysis activity"/>
    <property type="evidence" value="ECO:0007669"/>
    <property type="project" value="InterPro"/>
</dbReference>
<evidence type="ECO:0000256" key="10">
    <source>
        <dbReference type="ARBA" id="ARBA00022989"/>
    </source>
</evidence>
<feature type="compositionally biased region" description="Basic and acidic residues" evidence="13">
    <location>
        <begin position="909"/>
        <end position="921"/>
    </location>
</feature>
<keyword evidence="10 14" id="KW-1133">Transmembrane helix</keyword>
<evidence type="ECO:0000259" key="15">
    <source>
        <dbReference type="PROSITE" id="PS50893"/>
    </source>
</evidence>
<feature type="transmembrane region" description="Helical" evidence="14">
    <location>
        <begin position="343"/>
        <end position="361"/>
    </location>
</feature>
<dbReference type="FunFam" id="1.20.1560.10:FF:000003">
    <property type="entry name" value="ABC transporter C family member 10"/>
    <property type="match status" value="1"/>
</dbReference>
<feature type="domain" description="ABC transmembrane type-1" evidence="16">
    <location>
        <begin position="344"/>
        <end position="624"/>
    </location>
</feature>
<organism evidence="17 18">
    <name type="scientific">Fraxinus pennsylvanica</name>
    <dbReference type="NCBI Taxonomy" id="56036"/>
    <lineage>
        <taxon>Eukaryota</taxon>
        <taxon>Viridiplantae</taxon>
        <taxon>Streptophyta</taxon>
        <taxon>Embryophyta</taxon>
        <taxon>Tracheophyta</taxon>
        <taxon>Spermatophyta</taxon>
        <taxon>Magnoliopsida</taxon>
        <taxon>eudicotyledons</taxon>
        <taxon>Gunneridae</taxon>
        <taxon>Pentapetalae</taxon>
        <taxon>asterids</taxon>
        <taxon>lamiids</taxon>
        <taxon>Lamiales</taxon>
        <taxon>Oleaceae</taxon>
        <taxon>Oleeae</taxon>
        <taxon>Fraxinus</taxon>
    </lineage>
</organism>
<dbReference type="InterPro" id="IPR017871">
    <property type="entry name" value="ABC_transporter-like_CS"/>
</dbReference>
<comment type="similarity">
    <text evidence="2">Belongs to the ABC transporter superfamily. ABCC family. Conjugate transporter (TC 3.A.1.208) subfamily.</text>
</comment>
<keyword evidence="7" id="KW-0547">Nucleotide-binding</keyword>